<evidence type="ECO:0000313" key="2">
    <source>
        <dbReference type="EMBL" id="MEA9355151.1"/>
    </source>
</evidence>
<dbReference type="SUPFAM" id="SSF52096">
    <property type="entry name" value="ClpP/crotonase"/>
    <property type="match status" value="1"/>
</dbReference>
<feature type="domain" description="Tail specific protease" evidence="1">
    <location>
        <begin position="231"/>
        <end position="450"/>
    </location>
</feature>
<organism evidence="2 3">
    <name type="scientific">Bacteriovorax antarcticus</name>
    <dbReference type="NCBI Taxonomy" id="3088717"/>
    <lineage>
        <taxon>Bacteria</taxon>
        <taxon>Pseudomonadati</taxon>
        <taxon>Bdellovibrionota</taxon>
        <taxon>Bacteriovoracia</taxon>
        <taxon>Bacteriovoracales</taxon>
        <taxon>Bacteriovoracaceae</taxon>
        <taxon>Bacteriovorax</taxon>
    </lineage>
</organism>
<dbReference type="Gene3D" id="3.90.226.10">
    <property type="entry name" value="2-enoyl-CoA Hydratase, Chain A, domain 1"/>
    <property type="match status" value="1"/>
</dbReference>
<dbReference type="Proteomes" id="UP001302274">
    <property type="component" value="Unassembled WGS sequence"/>
</dbReference>
<protein>
    <submittedName>
        <fullName evidence="2">S41 family peptidase</fullName>
    </submittedName>
</protein>
<dbReference type="InterPro" id="IPR029045">
    <property type="entry name" value="ClpP/crotonase-like_dom_sf"/>
</dbReference>
<evidence type="ECO:0000313" key="3">
    <source>
        <dbReference type="Proteomes" id="UP001302274"/>
    </source>
</evidence>
<dbReference type="PROSITE" id="PS51257">
    <property type="entry name" value="PROKAR_LIPOPROTEIN"/>
    <property type="match status" value="1"/>
</dbReference>
<dbReference type="PANTHER" id="PTHR32060:SF30">
    <property type="entry name" value="CARBOXY-TERMINAL PROCESSING PROTEASE CTPA"/>
    <property type="match status" value="1"/>
</dbReference>
<accession>A0ABU5VQ28</accession>
<name>A0ABU5VQ28_9BACT</name>
<dbReference type="RefSeq" id="WP_323574639.1">
    <property type="nucleotide sequence ID" value="NZ_JAYGJQ010000001.1"/>
</dbReference>
<keyword evidence="3" id="KW-1185">Reference proteome</keyword>
<dbReference type="EMBL" id="JAYGJQ010000001">
    <property type="protein sequence ID" value="MEA9355151.1"/>
    <property type="molecule type" value="Genomic_DNA"/>
</dbReference>
<proteinExistence type="predicted"/>
<dbReference type="PANTHER" id="PTHR32060">
    <property type="entry name" value="TAIL-SPECIFIC PROTEASE"/>
    <property type="match status" value="1"/>
</dbReference>
<reference evidence="2 3" key="1">
    <citation type="submission" date="2023-11" db="EMBL/GenBank/DDBJ databases">
        <title>A Novel Polar Bacteriovorax (B. antarcticus) Isolated from the Biocrust in Antarctica.</title>
        <authorList>
            <person name="Mun W."/>
            <person name="Choi S.Y."/>
            <person name="Mitchell R.J."/>
        </authorList>
    </citation>
    <scope>NUCLEOTIDE SEQUENCE [LARGE SCALE GENOMIC DNA]</scope>
    <source>
        <strain evidence="2 3">PP10</strain>
    </source>
</reference>
<dbReference type="InterPro" id="IPR005151">
    <property type="entry name" value="Tail-specific_protease"/>
</dbReference>
<gene>
    <name evidence="2" type="ORF">SHI21_03015</name>
</gene>
<sequence length="514" mass="56445">MKTQSIALILLMSLAGCGMKESTPSKETSIVAGNFVSNITEDCKSENCLGLRKEFDLVVYTGKKIYCYWDLKKAATQNDFDSIAKNLKATITDTTTVYEYYLVLQKWAGSLQDGHVNVMWGDDLTDLESYKVPLRLELLAPGTDHESLIISKTAVATKKLPVGAIVTKINGQDAIERINELEKYMSGSTSRMRRRGAANMLFSMMKTRDEERSSVKMEYTFKGQTLTTELPRNITLPVKATAATAESKIDYSTLMQAQILPNNIGYLKVDSFSGADMATLLTRTMKLLSHTKALIIDVRENGGGNQSGSSILGWLTTTPIIRYHANIRISDLLLADRGYVLLDAEYNEGDEFTPFAPVTVFPQESAYKGKVYALTSAFCFSACDTFVSALKENKLATIVGEGTGGGTGTPHVFELPFSGLNFRYSVAQGLTAVSKTFLEGVGTLPDITIEPTLEERMAGEDQQLLKTINIAAEKTNEASIDMNDLKDSGIKSRAPVADSYSIIDYDNEIKQSMN</sequence>
<evidence type="ECO:0000259" key="1">
    <source>
        <dbReference type="SMART" id="SM00245"/>
    </source>
</evidence>
<dbReference type="Gene3D" id="3.30.750.44">
    <property type="match status" value="1"/>
</dbReference>
<dbReference type="SMART" id="SM00245">
    <property type="entry name" value="TSPc"/>
    <property type="match status" value="1"/>
</dbReference>
<dbReference type="Pfam" id="PF03572">
    <property type="entry name" value="Peptidase_S41"/>
    <property type="match status" value="1"/>
</dbReference>
<comment type="caution">
    <text evidence="2">The sequence shown here is derived from an EMBL/GenBank/DDBJ whole genome shotgun (WGS) entry which is preliminary data.</text>
</comment>